<dbReference type="GeneID" id="97549038"/>
<dbReference type="Gene3D" id="2.60.40.790">
    <property type="match status" value="1"/>
</dbReference>
<evidence type="ECO:0000313" key="2">
    <source>
        <dbReference type="Proteomes" id="UP000245657"/>
    </source>
</evidence>
<dbReference type="InterPro" id="IPR008978">
    <property type="entry name" value="HSP20-like_chaperone"/>
</dbReference>
<organism evidence="1 2">
    <name type="scientific">Methanospirillum lacunae</name>
    <dbReference type="NCBI Taxonomy" id="668570"/>
    <lineage>
        <taxon>Archaea</taxon>
        <taxon>Methanobacteriati</taxon>
        <taxon>Methanobacteriota</taxon>
        <taxon>Stenosarchaea group</taxon>
        <taxon>Methanomicrobia</taxon>
        <taxon>Methanomicrobiales</taxon>
        <taxon>Methanospirillaceae</taxon>
        <taxon>Methanospirillum</taxon>
    </lineage>
</organism>
<sequence>MKRLYFQQVYEELEVMRNYMDSLFQQIQENSPILLLPSSDVLSRKLLPGVQDNLQIQLVEFKDEIVVSAQMIPGDLKRDITIDLIHPMALKISCVRREWKKEDKIEYTMCEHSFGYISQIIPLSVPVSRDGIYTSLKNGVLKVHLKKCDANPER</sequence>
<protein>
    <submittedName>
        <fullName evidence="1">Hsp20/alpha crystallin family protein</fullName>
    </submittedName>
</protein>
<keyword evidence="2" id="KW-1185">Reference proteome</keyword>
<dbReference type="Proteomes" id="UP000245657">
    <property type="component" value="Unassembled WGS sequence"/>
</dbReference>
<dbReference type="AlphaFoldDB" id="A0A2V2N547"/>
<dbReference type="EMBL" id="QGMY01000002">
    <property type="protein sequence ID" value="PWR73720.1"/>
    <property type="molecule type" value="Genomic_DNA"/>
</dbReference>
<name>A0A2V2N547_9EURY</name>
<comment type="caution">
    <text evidence="1">The sequence shown here is derived from an EMBL/GenBank/DDBJ whole genome shotgun (WGS) entry which is preliminary data.</text>
</comment>
<accession>A0A2V2N547</accession>
<proteinExistence type="predicted"/>
<dbReference type="SUPFAM" id="SSF49764">
    <property type="entry name" value="HSP20-like chaperones"/>
    <property type="match status" value="1"/>
</dbReference>
<reference evidence="1 2" key="1">
    <citation type="submission" date="2018-05" db="EMBL/GenBank/DDBJ databases">
        <title>Draft genome of Methanospirillum lacunae Ki8-1.</title>
        <authorList>
            <person name="Dueholm M.S."/>
            <person name="Nielsen P.H."/>
            <person name="Bakmann L.F."/>
            <person name="Otzen D.E."/>
        </authorList>
    </citation>
    <scope>NUCLEOTIDE SEQUENCE [LARGE SCALE GENOMIC DNA]</scope>
    <source>
        <strain evidence="1 2">Ki8-1</strain>
    </source>
</reference>
<dbReference type="OrthoDB" id="198277at2157"/>
<evidence type="ECO:0000313" key="1">
    <source>
        <dbReference type="EMBL" id="PWR73720.1"/>
    </source>
</evidence>
<dbReference type="CDD" id="cd06464">
    <property type="entry name" value="ACD_sHsps-like"/>
    <property type="match status" value="1"/>
</dbReference>
<dbReference type="RefSeq" id="WP_109967001.1">
    <property type="nucleotide sequence ID" value="NZ_CP176093.1"/>
</dbReference>
<gene>
    <name evidence="1" type="ORF">DK846_00675</name>
</gene>